<evidence type="ECO:0000313" key="10">
    <source>
        <dbReference type="Proteomes" id="UP000070186"/>
    </source>
</evidence>
<evidence type="ECO:0000256" key="3">
    <source>
        <dbReference type="ARBA" id="ARBA00022692"/>
    </source>
</evidence>
<keyword evidence="7" id="KW-0249">Electron transport</keyword>
<dbReference type="GO" id="GO:0030091">
    <property type="term" value="P:protein repair"/>
    <property type="evidence" value="ECO:0007669"/>
    <property type="project" value="UniProtKB-UniRule"/>
</dbReference>
<feature type="transmembrane region" description="Helical" evidence="7">
    <location>
        <begin position="175"/>
        <end position="192"/>
    </location>
</feature>
<dbReference type="InterPro" id="IPR013130">
    <property type="entry name" value="Fe3_Rdtase_TM_dom"/>
</dbReference>
<evidence type="ECO:0000256" key="5">
    <source>
        <dbReference type="ARBA" id="ARBA00023004"/>
    </source>
</evidence>
<dbReference type="RefSeq" id="WP_066881187.1">
    <property type="nucleotide sequence ID" value="NZ_LODL01000010.1"/>
</dbReference>
<evidence type="ECO:0000256" key="2">
    <source>
        <dbReference type="ARBA" id="ARBA00022448"/>
    </source>
</evidence>
<feature type="transmembrane region" description="Helical" evidence="7">
    <location>
        <begin position="152"/>
        <end position="169"/>
    </location>
</feature>
<evidence type="ECO:0000259" key="8">
    <source>
        <dbReference type="Pfam" id="PF01794"/>
    </source>
</evidence>
<keyword evidence="2 7" id="KW-0813">Transport</keyword>
<dbReference type="GO" id="GO:0020037">
    <property type="term" value="F:heme binding"/>
    <property type="evidence" value="ECO:0007669"/>
    <property type="project" value="UniProtKB-UniRule"/>
</dbReference>
<feature type="transmembrane region" description="Helical" evidence="7">
    <location>
        <begin position="12"/>
        <end position="32"/>
    </location>
</feature>
<dbReference type="GO" id="GO:0005886">
    <property type="term" value="C:plasma membrane"/>
    <property type="evidence" value="ECO:0007669"/>
    <property type="project" value="UniProtKB-SubCell"/>
</dbReference>
<dbReference type="GO" id="GO:0016679">
    <property type="term" value="F:oxidoreductase activity, acting on diphenols and related substances as donors"/>
    <property type="evidence" value="ECO:0007669"/>
    <property type="project" value="TreeGrafter"/>
</dbReference>
<keyword evidence="5 7" id="KW-0408">Iron</keyword>
<dbReference type="HAMAP" id="MF_01207">
    <property type="entry name" value="MsrQ"/>
    <property type="match status" value="1"/>
</dbReference>
<comment type="similarity">
    <text evidence="7">Belongs to the MsrQ family.</text>
</comment>
<name>A0A133XLB5_9RHOO</name>
<dbReference type="GO" id="GO:0009055">
    <property type="term" value="F:electron transfer activity"/>
    <property type="evidence" value="ECO:0007669"/>
    <property type="project" value="UniProtKB-UniRule"/>
</dbReference>
<keyword evidence="7" id="KW-0288">FMN</keyword>
<dbReference type="InterPro" id="IPR022837">
    <property type="entry name" value="MsrQ-like"/>
</dbReference>
<feature type="transmembrane region" description="Helical" evidence="7">
    <location>
        <begin position="81"/>
        <end position="100"/>
    </location>
</feature>
<protein>
    <recommendedName>
        <fullName evidence="7">Protein-methionine-sulfoxide reductase heme-binding subunit MsrQ</fullName>
    </recommendedName>
    <alternativeName>
        <fullName evidence="7">Flavocytochrome MsrQ</fullName>
    </alternativeName>
</protein>
<comment type="subunit">
    <text evidence="7">Heterodimer of a catalytic subunit (MsrP) and a heme-binding subunit (MsrQ).</text>
</comment>
<dbReference type="PANTHER" id="PTHR36964:SF1">
    <property type="entry name" value="PROTEIN-METHIONINE-SULFOXIDE REDUCTASE HEME-BINDING SUBUNIT MSRQ"/>
    <property type="match status" value="1"/>
</dbReference>
<reference evidence="9 10" key="1">
    <citation type="submission" date="2015-12" db="EMBL/GenBank/DDBJ databases">
        <title>Nitrous oxide reduction kinetics distinguish bacteria harboring typical versus atypical NosZ.</title>
        <authorList>
            <person name="Yoon S."/>
            <person name="Nissen S."/>
            <person name="Park D."/>
            <person name="Sanford R.A."/>
            <person name="Loeffler F.E."/>
        </authorList>
    </citation>
    <scope>NUCLEOTIDE SEQUENCE [LARGE SCALE GENOMIC DNA]</scope>
    <source>
        <strain evidence="9 10">ATCC BAA-841</strain>
    </source>
</reference>
<keyword evidence="7" id="KW-0479">Metal-binding</keyword>
<dbReference type="Pfam" id="PF01794">
    <property type="entry name" value="Ferric_reduct"/>
    <property type="match status" value="1"/>
</dbReference>
<keyword evidence="3 7" id="KW-0812">Transmembrane</keyword>
<feature type="domain" description="Ferric oxidoreductase" evidence="8">
    <location>
        <begin position="49"/>
        <end position="163"/>
    </location>
</feature>
<comment type="cofactor">
    <cofactor evidence="7">
        <name>FMN</name>
        <dbReference type="ChEBI" id="CHEBI:58210"/>
    </cofactor>
    <text evidence="7">Binds 1 FMN per subunit.</text>
</comment>
<evidence type="ECO:0000313" key="9">
    <source>
        <dbReference type="EMBL" id="KXB31697.1"/>
    </source>
</evidence>
<dbReference type="GO" id="GO:0010181">
    <property type="term" value="F:FMN binding"/>
    <property type="evidence" value="ECO:0007669"/>
    <property type="project" value="UniProtKB-UniRule"/>
</dbReference>
<comment type="cofactor">
    <cofactor evidence="7">
        <name>heme b</name>
        <dbReference type="ChEBI" id="CHEBI:60344"/>
    </cofactor>
    <text evidence="7">Binds 1 heme b (iron(II)-protoporphyrin IX) group per subunit.</text>
</comment>
<dbReference type="STRING" id="281362.AT959_04895"/>
<comment type="function">
    <text evidence="7">Part of the MsrPQ system that repairs oxidized periplasmic proteins containing methionine sulfoxide residues (Met-O), using respiratory chain electrons. Thus protects these proteins from oxidative-stress damage caused by reactive species of oxygen and chlorine generated by the host defense mechanisms. MsrPQ is essential for the maintenance of envelope integrity under bleach stress, rescuing a wide series of structurally unrelated periplasmic proteins from methionine oxidation. MsrQ provides electrons for reduction to the reductase catalytic subunit MsrP, using the quinone pool of the respiratory chain.</text>
</comment>
<dbReference type="AlphaFoldDB" id="A0A133XLB5"/>
<accession>A0A133XLB5</accession>
<organism evidence="9 10">
    <name type="scientific">Dechloromonas denitrificans</name>
    <dbReference type="NCBI Taxonomy" id="281362"/>
    <lineage>
        <taxon>Bacteria</taxon>
        <taxon>Pseudomonadati</taxon>
        <taxon>Pseudomonadota</taxon>
        <taxon>Betaproteobacteria</taxon>
        <taxon>Rhodocyclales</taxon>
        <taxon>Azonexaceae</taxon>
        <taxon>Dechloromonas</taxon>
    </lineage>
</organism>
<evidence type="ECO:0000256" key="7">
    <source>
        <dbReference type="HAMAP-Rule" id="MF_01207"/>
    </source>
</evidence>
<dbReference type="GO" id="GO:0046872">
    <property type="term" value="F:metal ion binding"/>
    <property type="evidence" value="ECO:0007669"/>
    <property type="project" value="UniProtKB-KW"/>
</dbReference>
<keyword evidence="4 7" id="KW-1133">Transmembrane helix</keyword>
<comment type="subcellular location">
    <subcellularLocation>
        <location evidence="7">Cell membrane</location>
        <topology evidence="7">Multi-pass membrane protein</topology>
    </subcellularLocation>
    <subcellularLocation>
        <location evidence="1">Membrane</location>
        <topology evidence="1">Multi-pass membrane protein</topology>
    </subcellularLocation>
</comment>
<dbReference type="PANTHER" id="PTHR36964">
    <property type="entry name" value="PROTEIN-METHIONINE-SULFOXIDE REDUCTASE HEME-BINDING SUBUNIT MSRQ"/>
    <property type="match status" value="1"/>
</dbReference>
<keyword evidence="10" id="KW-1185">Reference proteome</keyword>
<feature type="transmembrane region" description="Helical" evidence="7">
    <location>
        <begin position="52"/>
        <end position="69"/>
    </location>
</feature>
<dbReference type="EMBL" id="LODL01000010">
    <property type="protein sequence ID" value="KXB31697.1"/>
    <property type="molecule type" value="Genomic_DNA"/>
</dbReference>
<keyword evidence="7" id="KW-0285">Flavoprotein</keyword>
<evidence type="ECO:0000256" key="1">
    <source>
        <dbReference type="ARBA" id="ARBA00004141"/>
    </source>
</evidence>
<sequence>MASAPDQRQLQLIKSALFLLCLLPLGRLLWAAYTNDFGANPVEFVQRWTGTWTFNLLLLTLCVTPLRVLTKLHWLLRLRRMLGLFCFFYATLHFLSFIGFDHDFVVSDIARDVLKRPFVTVGFAAFVLLIPLAATSNQWAIRKLGGRKWQELHRTIYLISLLAAVHYFWLVKVTALLWPLAYSAALALLLGWRVREWRRKAIPVPQFPTAKPLKFFKQKPE</sequence>
<proteinExistence type="inferred from homology"/>
<evidence type="ECO:0000256" key="6">
    <source>
        <dbReference type="ARBA" id="ARBA00023136"/>
    </source>
</evidence>
<comment type="caution">
    <text evidence="9">The sequence shown here is derived from an EMBL/GenBank/DDBJ whole genome shotgun (WGS) entry which is preliminary data.</text>
</comment>
<keyword evidence="7" id="KW-0349">Heme</keyword>
<dbReference type="Proteomes" id="UP000070186">
    <property type="component" value="Unassembled WGS sequence"/>
</dbReference>
<feature type="transmembrane region" description="Helical" evidence="7">
    <location>
        <begin position="120"/>
        <end position="140"/>
    </location>
</feature>
<gene>
    <name evidence="7" type="primary">msrQ</name>
    <name evidence="9" type="ORF">AT959_04895</name>
</gene>
<keyword evidence="7" id="KW-1003">Cell membrane</keyword>
<evidence type="ECO:0000256" key="4">
    <source>
        <dbReference type="ARBA" id="ARBA00022989"/>
    </source>
</evidence>
<keyword evidence="6 7" id="KW-0472">Membrane</keyword>